<dbReference type="FunFam" id="3.30.160.60:FF:000060">
    <property type="entry name" value="zinc finger protein 436"/>
    <property type="match status" value="1"/>
</dbReference>
<dbReference type="SUPFAM" id="SSF57667">
    <property type="entry name" value="beta-beta-alpha zinc fingers"/>
    <property type="match status" value="1"/>
</dbReference>
<evidence type="ECO:0000313" key="12">
    <source>
        <dbReference type="EMBL" id="KAF2177182.1"/>
    </source>
</evidence>
<accession>A0A6A6DFL5</accession>
<dbReference type="GO" id="GO:0005634">
    <property type="term" value="C:nucleus"/>
    <property type="evidence" value="ECO:0007669"/>
    <property type="project" value="UniProtKB-SubCell"/>
</dbReference>
<keyword evidence="5" id="KW-0862">Zinc</keyword>
<feature type="compositionally biased region" description="Low complexity" evidence="10">
    <location>
        <begin position="101"/>
        <end position="112"/>
    </location>
</feature>
<evidence type="ECO:0000256" key="7">
    <source>
        <dbReference type="ARBA" id="ARBA00023163"/>
    </source>
</evidence>
<feature type="region of interest" description="Disordered" evidence="10">
    <location>
        <begin position="91"/>
        <end position="221"/>
    </location>
</feature>
<keyword evidence="2" id="KW-0479">Metal-binding</keyword>
<dbReference type="Proteomes" id="UP000800200">
    <property type="component" value="Unassembled WGS sequence"/>
</dbReference>
<feature type="domain" description="C2H2-type" evidence="11">
    <location>
        <begin position="307"/>
        <end position="334"/>
    </location>
</feature>
<dbReference type="OrthoDB" id="6077919at2759"/>
<feature type="compositionally biased region" description="Polar residues" evidence="10">
    <location>
        <begin position="211"/>
        <end position="220"/>
    </location>
</feature>
<dbReference type="FunFam" id="3.30.160.60:FF:000176">
    <property type="entry name" value="zinc finger protein 70"/>
    <property type="match status" value="1"/>
</dbReference>
<dbReference type="GO" id="GO:0005667">
    <property type="term" value="C:transcription regulator complex"/>
    <property type="evidence" value="ECO:0007669"/>
    <property type="project" value="TreeGrafter"/>
</dbReference>
<feature type="compositionally biased region" description="Low complexity" evidence="10">
    <location>
        <begin position="168"/>
        <end position="179"/>
    </location>
</feature>
<dbReference type="GO" id="GO:0000981">
    <property type="term" value="F:DNA-binding transcription factor activity, RNA polymerase II-specific"/>
    <property type="evidence" value="ECO:0007669"/>
    <property type="project" value="TreeGrafter"/>
</dbReference>
<dbReference type="PROSITE" id="PS50157">
    <property type="entry name" value="ZINC_FINGER_C2H2_2"/>
    <property type="match status" value="2"/>
</dbReference>
<keyword evidence="6" id="KW-0805">Transcription regulation</keyword>
<dbReference type="PANTHER" id="PTHR14003">
    <property type="entry name" value="TRANSCRIPTIONAL REPRESSOR PROTEIN YY"/>
    <property type="match status" value="1"/>
</dbReference>
<dbReference type="PANTHER" id="PTHR14003:SF20">
    <property type="entry name" value="FINGER DOMAIN PROTEIN, PUTATIVE (AFU_ORTHOLOGUE AFUA_4G10380)-RELATED"/>
    <property type="match status" value="1"/>
</dbReference>
<sequence>MHLASMVHGSGREREAHDHHRHLQQHSNFYSQHPQSRAYEAPASVATSSYLNPQTAEYHYHRHPQSPPSPPVEEQKPSLPSISSLLGLADSEKATSETAGQSPKSQQQPSPQLGKEQQRPTAGAVQQAESRPEQVTHAFGPAIVSNPRMTLPPTPPMHPDSVVDGNQSPSATSSHSSVSNAPYFLGQSLNNMEPHQQRQNPASAPIMKRQSIPSQPSMSPYNVPAYAQSPYASSPGGASTASFYSPETHAYNSVGMYGQRPLPANFQPQTMSLPVPMNTSNASSVLQHHHYISASSQAAFPQSQDRYICSTCNKAFSRPSSLRIHSHSHTGEKPYKCPQPGCGKAFSVRSNMKRHERGCHASASATITTAS</sequence>
<protein>
    <recommendedName>
        <fullName evidence="11">C2H2-type domain-containing protein</fullName>
    </recommendedName>
</protein>
<organism evidence="12 13">
    <name type="scientific">Zopfia rhizophila CBS 207.26</name>
    <dbReference type="NCBI Taxonomy" id="1314779"/>
    <lineage>
        <taxon>Eukaryota</taxon>
        <taxon>Fungi</taxon>
        <taxon>Dikarya</taxon>
        <taxon>Ascomycota</taxon>
        <taxon>Pezizomycotina</taxon>
        <taxon>Dothideomycetes</taxon>
        <taxon>Dothideomycetes incertae sedis</taxon>
        <taxon>Zopfiaceae</taxon>
        <taxon>Zopfia</taxon>
    </lineage>
</organism>
<evidence type="ECO:0000256" key="2">
    <source>
        <dbReference type="ARBA" id="ARBA00022723"/>
    </source>
</evidence>
<evidence type="ECO:0000256" key="1">
    <source>
        <dbReference type="ARBA" id="ARBA00004123"/>
    </source>
</evidence>
<evidence type="ECO:0000256" key="5">
    <source>
        <dbReference type="ARBA" id="ARBA00022833"/>
    </source>
</evidence>
<keyword evidence="13" id="KW-1185">Reference proteome</keyword>
<evidence type="ECO:0000256" key="10">
    <source>
        <dbReference type="SAM" id="MobiDB-lite"/>
    </source>
</evidence>
<feature type="region of interest" description="Disordered" evidence="10">
    <location>
        <begin position="1"/>
        <end position="25"/>
    </location>
</feature>
<dbReference type="GO" id="GO:0008270">
    <property type="term" value="F:zinc ion binding"/>
    <property type="evidence" value="ECO:0007669"/>
    <property type="project" value="UniProtKB-KW"/>
</dbReference>
<feature type="region of interest" description="Disordered" evidence="10">
    <location>
        <begin position="59"/>
        <end position="79"/>
    </location>
</feature>
<dbReference type="AlphaFoldDB" id="A0A6A6DFL5"/>
<dbReference type="InterPro" id="IPR013087">
    <property type="entry name" value="Znf_C2H2_type"/>
</dbReference>
<comment type="subcellular location">
    <subcellularLocation>
        <location evidence="1">Nucleus</location>
    </subcellularLocation>
</comment>
<dbReference type="GO" id="GO:0000785">
    <property type="term" value="C:chromatin"/>
    <property type="evidence" value="ECO:0007669"/>
    <property type="project" value="TreeGrafter"/>
</dbReference>
<dbReference type="PROSITE" id="PS00028">
    <property type="entry name" value="ZINC_FINGER_C2H2_1"/>
    <property type="match status" value="2"/>
</dbReference>
<keyword evidence="3" id="KW-0677">Repeat</keyword>
<proteinExistence type="predicted"/>
<dbReference type="EMBL" id="ML994692">
    <property type="protein sequence ID" value="KAF2177182.1"/>
    <property type="molecule type" value="Genomic_DNA"/>
</dbReference>
<evidence type="ECO:0000259" key="11">
    <source>
        <dbReference type="PROSITE" id="PS50157"/>
    </source>
</evidence>
<name>A0A6A6DFL5_9PEZI</name>
<dbReference type="GO" id="GO:0000978">
    <property type="term" value="F:RNA polymerase II cis-regulatory region sequence-specific DNA binding"/>
    <property type="evidence" value="ECO:0007669"/>
    <property type="project" value="TreeGrafter"/>
</dbReference>
<evidence type="ECO:0000256" key="3">
    <source>
        <dbReference type="ARBA" id="ARBA00022737"/>
    </source>
</evidence>
<dbReference type="Pfam" id="PF00096">
    <property type="entry name" value="zf-C2H2"/>
    <property type="match status" value="2"/>
</dbReference>
<evidence type="ECO:0000256" key="6">
    <source>
        <dbReference type="ARBA" id="ARBA00023015"/>
    </source>
</evidence>
<evidence type="ECO:0000256" key="9">
    <source>
        <dbReference type="PROSITE-ProRule" id="PRU00042"/>
    </source>
</evidence>
<keyword evidence="8" id="KW-0539">Nucleus</keyword>
<evidence type="ECO:0000256" key="4">
    <source>
        <dbReference type="ARBA" id="ARBA00022771"/>
    </source>
</evidence>
<reference evidence="12" key="1">
    <citation type="journal article" date="2020" name="Stud. Mycol.">
        <title>101 Dothideomycetes genomes: a test case for predicting lifestyles and emergence of pathogens.</title>
        <authorList>
            <person name="Haridas S."/>
            <person name="Albert R."/>
            <person name="Binder M."/>
            <person name="Bloem J."/>
            <person name="Labutti K."/>
            <person name="Salamov A."/>
            <person name="Andreopoulos B."/>
            <person name="Baker S."/>
            <person name="Barry K."/>
            <person name="Bills G."/>
            <person name="Bluhm B."/>
            <person name="Cannon C."/>
            <person name="Castanera R."/>
            <person name="Culley D."/>
            <person name="Daum C."/>
            <person name="Ezra D."/>
            <person name="Gonzalez J."/>
            <person name="Henrissat B."/>
            <person name="Kuo A."/>
            <person name="Liang C."/>
            <person name="Lipzen A."/>
            <person name="Lutzoni F."/>
            <person name="Magnuson J."/>
            <person name="Mondo S."/>
            <person name="Nolan M."/>
            <person name="Ohm R."/>
            <person name="Pangilinan J."/>
            <person name="Park H.-J."/>
            <person name="Ramirez L."/>
            <person name="Alfaro M."/>
            <person name="Sun H."/>
            <person name="Tritt A."/>
            <person name="Yoshinaga Y."/>
            <person name="Zwiers L.-H."/>
            <person name="Turgeon B."/>
            <person name="Goodwin S."/>
            <person name="Spatafora J."/>
            <person name="Crous P."/>
            <person name="Grigoriev I."/>
        </authorList>
    </citation>
    <scope>NUCLEOTIDE SEQUENCE</scope>
    <source>
        <strain evidence="12">CBS 207.26</strain>
    </source>
</reference>
<keyword evidence="7" id="KW-0804">Transcription</keyword>
<dbReference type="SMART" id="SM00355">
    <property type="entry name" value="ZnF_C2H2"/>
    <property type="match status" value="2"/>
</dbReference>
<evidence type="ECO:0000313" key="13">
    <source>
        <dbReference type="Proteomes" id="UP000800200"/>
    </source>
</evidence>
<dbReference type="Gene3D" id="3.30.160.60">
    <property type="entry name" value="Classic Zinc Finger"/>
    <property type="match status" value="2"/>
</dbReference>
<feature type="domain" description="C2H2-type" evidence="11">
    <location>
        <begin position="335"/>
        <end position="365"/>
    </location>
</feature>
<keyword evidence="4 9" id="KW-0863">Zinc-finger</keyword>
<gene>
    <name evidence="12" type="ORF">K469DRAFT_604209</name>
</gene>
<evidence type="ECO:0000256" key="8">
    <source>
        <dbReference type="ARBA" id="ARBA00023242"/>
    </source>
</evidence>
<dbReference type="InterPro" id="IPR036236">
    <property type="entry name" value="Znf_C2H2_sf"/>
</dbReference>
<feature type="compositionally biased region" description="Polar residues" evidence="10">
    <location>
        <begin position="187"/>
        <end position="202"/>
    </location>
</feature>